<protein>
    <submittedName>
        <fullName evidence="1">Uncharacterized protein</fullName>
    </submittedName>
</protein>
<evidence type="ECO:0000313" key="1">
    <source>
        <dbReference type="EMBL" id="KAA6358278.1"/>
    </source>
</evidence>
<dbReference type="AlphaFoldDB" id="A0A5J4TJ37"/>
<dbReference type="Proteomes" id="UP000324800">
    <property type="component" value="Unassembled WGS sequence"/>
</dbReference>
<dbReference type="EMBL" id="SNRW01030106">
    <property type="protein sequence ID" value="KAA6358278.1"/>
    <property type="molecule type" value="Genomic_DNA"/>
</dbReference>
<sequence>MPRAHFQAQKAQIYPESALALLQYLAAQGAASPQDEIVKEHLAVSNKDNGTNFHRKKEIEDDSLVLKIIKKSAKVNACRLDFEFEDDKCKLAFTAQCAPAAALHRIAHEDQKSATI</sequence>
<organism evidence="1 2">
    <name type="scientific">Streblomastix strix</name>
    <dbReference type="NCBI Taxonomy" id="222440"/>
    <lineage>
        <taxon>Eukaryota</taxon>
        <taxon>Metamonada</taxon>
        <taxon>Preaxostyla</taxon>
        <taxon>Oxymonadida</taxon>
        <taxon>Streblomastigidae</taxon>
        <taxon>Streblomastix</taxon>
    </lineage>
</organism>
<comment type="caution">
    <text evidence="1">The sequence shown here is derived from an EMBL/GenBank/DDBJ whole genome shotgun (WGS) entry which is preliminary data.</text>
</comment>
<evidence type="ECO:0000313" key="2">
    <source>
        <dbReference type="Proteomes" id="UP000324800"/>
    </source>
</evidence>
<reference evidence="1 2" key="1">
    <citation type="submission" date="2019-03" db="EMBL/GenBank/DDBJ databases">
        <title>Single cell metagenomics reveals metabolic interactions within the superorganism composed of flagellate Streblomastix strix and complex community of Bacteroidetes bacteria on its surface.</title>
        <authorList>
            <person name="Treitli S.C."/>
            <person name="Kolisko M."/>
            <person name="Husnik F."/>
            <person name="Keeling P."/>
            <person name="Hampl V."/>
        </authorList>
    </citation>
    <scope>NUCLEOTIDE SEQUENCE [LARGE SCALE GENOMIC DNA]</scope>
    <source>
        <strain evidence="1">ST1C</strain>
    </source>
</reference>
<proteinExistence type="predicted"/>
<accession>A0A5J4TJ37</accession>
<gene>
    <name evidence="1" type="ORF">EZS28_046195</name>
</gene>
<name>A0A5J4TJ37_9EUKA</name>